<dbReference type="InterPro" id="IPR029010">
    <property type="entry name" value="ThuA-like"/>
</dbReference>
<feature type="domain" description="CBM6" evidence="17">
    <location>
        <begin position="873"/>
        <end position="1013"/>
    </location>
</feature>
<dbReference type="InterPro" id="IPR013783">
    <property type="entry name" value="Ig-like_fold"/>
</dbReference>
<proteinExistence type="predicted"/>
<dbReference type="InterPro" id="IPR022409">
    <property type="entry name" value="PKD/Chitinase_dom"/>
</dbReference>
<feature type="compositionally biased region" description="Basic and acidic residues" evidence="14">
    <location>
        <begin position="396"/>
        <end position="407"/>
    </location>
</feature>
<evidence type="ECO:0000259" key="17">
    <source>
        <dbReference type="PROSITE" id="PS51175"/>
    </source>
</evidence>
<dbReference type="Pfam" id="PF07995">
    <property type="entry name" value="GSDH"/>
    <property type="match status" value="1"/>
</dbReference>
<comment type="subcellular location">
    <subcellularLocation>
        <location evidence="1">Cell projection</location>
        <location evidence="1">Cilium</location>
    </subcellularLocation>
    <subcellularLocation>
        <location evidence="3">Cytoplasm</location>
    </subcellularLocation>
    <subcellularLocation>
        <location evidence="2">Golgi apparatus membrane</location>
        <topology evidence="2">Single-pass type II membrane protein</topology>
    </subcellularLocation>
</comment>
<evidence type="ECO:0000256" key="5">
    <source>
        <dbReference type="ARBA" id="ARBA00022692"/>
    </source>
</evidence>
<keyword evidence="4" id="KW-0963">Cytoplasm</keyword>
<dbReference type="PANTHER" id="PTHR40469:SF2">
    <property type="entry name" value="GALACTOSE-BINDING DOMAIN-LIKE SUPERFAMILY PROTEIN"/>
    <property type="match status" value="1"/>
</dbReference>
<dbReference type="CDD" id="cd00146">
    <property type="entry name" value="PKD"/>
    <property type="match status" value="1"/>
</dbReference>
<dbReference type="InterPro" id="IPR053879">
    <property type="entry name" value="HYDIN_VesB_CFA65-like_Ig"/>
</dbReference>
<dbReference type="Pfam" id="PF22544">
    <property type="entry name" value="HYDIN_VesB_CFA65-like_Ig"/>
    <property type="match status" value="1"/>
</dbReference>
<dbReference type="PROSITE" id="PS50022">
    <property type="entry name" value="FA58C_3"/>
    <property type="match status" value="2"/>
</dbReference>
<evidence type="ECO:0000256" key="9">
    <source>
        <dbReference type="ARBA" id="ARBA00022989"/>
    </source>
</evidence>
<evidence type="ECO:0000256" key="10">
    <source>
        <dbReference type="ARBA" id="ARBA00023034"/>
    </source>
</evidence>
<dbReference type="PROSITE" id="PS50093">
    <property type="entry name" value="PKD"/>
    <property type="match status" value="1"/>
</dbReference>
<evidence type="ECO:0000256" key="12">
    <source>
        <dbReference type="ARBA" id="ARBA00023136"/>
    </source>
</evidence>
<keyword evidence="5" id="KW-0812">Transmembrane</keyword>
<evidence type="ECO:0000259" key="16">
    <source>
        <dbReference type="PROSITE" id="PS50093"/>
    </source>
</evidence>
<dbReference type="CDD" id="cd11574">
    <property type="entry name" value="GH99"/>
    <property type="match status" value="1"/>
</dbReference>
<evidence type="ECO:0000256" key="8">
    <source>
        <dbReference type="ARBA" id="ARBA00022968"/>
    </source>
</evidence>
<dbReference type="InterPro" id="IPR008979">
    <property type="entry name" value="Galactose-bd-like_sf"/>
</dbReference>
<dbReference type="Gene3D" id="3.20.20.80">
    <property type="entry name" value="Glycosidases"/>
    <property type="match status" value="1"/>
</dbReference>
<reference evidence="19" key="1">
    <citation type="journal article" date="2019" name="Int. J. Syst. Evol. Microbiol.">
        <title>The Global Catalogue of Microorganisms (GCM) 10K type strain sequencing project: providing services to taxonomists for standard genome sequencing and annotation.</title>
        <authorList>
            <consortium name="The Broad Institute Genomics Platform"/>
            <consortium name="The Broad Institute Genome Sequencing Center for Infectious Disease"/>
            <person name="Wu L."/>
            <person name="Ma J."/>
        </authorList>
    </citation>
    <scope>NUCLEOTIDE SEQUENCE [LARGE SCALE GENOMIC DNA]</scope>
    <source>
        <strain evidence="19">JCM 17441</strain>
    </source>
</reference>
<dbReference type="CDD" id="cd04084">
    <property type="entry name" value="CBM6_xylanase-like"/>
    <property type="match status" value="1"/>
</dbReference>
<dbReference type="InterPro" id="IPR000421">
    <property type="entry name" value="FA58C"/>
</dbReference>
<evidence type="ECO:0000256" key="7">
    <source>
        <dbReference type="ARBA" id="ARBA00022801"/>
    </source>
</evidence>
<dbReference type="SMART" id="SM00231">
    <property type="entry name" value="FA58C"/>
    <property type="match status" value="2"/>
</dbReference>
<dbReference type="SUPFAM" id="SSF52317">
    <property type="entry name" value="Class I glutamine amidotransferase-like"/>
    <property type="match status" value="1"/>
</dbReference>
<dbReference type="InterPro" id="IPR011042">
    <property type="entry name" value="6-blade_b-propeller_TolB-like"/>
</dbReference>
<dbReference type="PROSITE" id="PS51175">
    <property type="entry name" value="CBM6"/>
    <property type="match status" value="1"/>
</dbReference>
<dbReference type="InterPro" id="IPR026071">
    <property type="entry name" value="Glyco_Hydrolase_99"/>
</dbReference>
<gene>
    <name evidence="18" type="ORF">GCM10022255_079010</name>
</gene>
<dbReference type="SMART" id="SM00089">
    <property type="entry name" value="PKD"/>
    <property type="match status" value="1"/>
</dbReference>
<evidence type="ECO:0008006" key="20">
    <source>
        <dbReference type="Google" id="ProtNLM"/>
    </source>
</evidence>
<evidence type="ECO:0000259" key="15">
    <source>
        <dbReference type="PROSITE" id="PS50022"/>
    </source>
</evidence>
<dbReference type="InterPro" id="IPR029062">
    <property type="entry name" value="Class_I_gatase-like"/>
</dbReference>
<keyword evidence="19" id="KW-1185">Reference proteome</keyword>
<evidence type="ECO:0000256" key="2">
    <source>
        <dbReference type="ARBA" id="ARBA00004323"/>
    </source>
</evidence>
<feature type="domain" description="F5/8 type C" evidence="15">
    <location>
        <begin position="1690"/>
        <end position="1836"/>
    </location>
</feature>
<evidence type="ECO:0000256" key="3">
    <source>
        <dbReference type="ARBA" id="ARBA00004496"/>
    </source>
</evidence>
<keyword evidence="6" id="KW-0732">Signal</keyword>
<dbReference type="SUPFAM" id="SSF50952">
    <property type="entry name" value="Soluble quinoprotein glucose dehydrogenase"/>
    <property type="match status" value="1"/>
</dbReference>
<dbReference type="Gene3D" id="2.60.40.10">
    <property type="entry name" value="Immunoglobulins"/>
    <property type="match status" value="3"/>
</dbReference>
<evidence type="ECO:0000256" key="11">
    <source>
        <dbReference type="ARBA" id="ARBA00023069"/>
    </source>
</evidence>
<dbReference type="PANTHER" id="PTHR40469">
    <property type="entry name" value="SECRETED GLYCOSYL HYDROLASE"/>
    <property type="match status" value="1"/>
</dbReference>
<comment type="caution">
    <text evidence="18">The sequence shown here is derived from an EMBL/GenBank/DDBJ whole genome shotgun (WGS) entry which is preliminary data.</text>
</comment>
<dbReference type="SMART" id="SM00606">
    <property type="entry name" value="CBD_IV"/>
    <property type="match status" value="1"/>
</dbReference>
<feature type="region of interest" description="Disordered" evidence="14">
    <location>
        <begin position="389"/>
        <end position="412"/>
    </location>
</feature>
<dbReference type="NCBIfam" id="NF012200">
    <property type="entry name" value="choice_anch_D"/>
    <property type="match status" value="2"/>
</dbReference>
<dbReference type="Pfam" id="PF03422">
    <property type="entry name" value="CBM_6"/>
    <property type="match status" value="1"/>
</dbReference>
<dbReference type="Gene3D" id="3.40.50.880">
    <property type="match status" value="1"/>
</dbReference>
<keyword evidence="13" id="KW-0966">Cell projection</keyword>
<keyword evidence="11" id="KW-0969">Cilium</keyword>
<sequence>MAVFAAFATPAAAATYSILVFSKTAGFRHDSIPAGITAIQQLGAANDFTVDATEDAAAFTDANLARYKAVVWLSTTGDVLDATQQSAFERYIRAGGGYVGVHSASDTEYDWPWYGGLVGAYFNSHPAEQQATVKVEDPAHPSTASLPAKWSRFDEWYNFRTNPRAAVHVLASLDETSYTPGAGAMGADHPTTWCQNYDGGRAWYTGGGHTIASYSDAQFRAHLLGGIQTAAGVVAADCGASKTANFQKVTLDSNTNNPMELDVAPDGRVFYIERDGRLRIIKPDTQTTVNAGTVSVFTGNEDGLLGLTLDPNFATNHWVYLYYSPATGAARNLLSRFTVNGDTLDLASERVVLQVDTQRNTCCHEGGSMTFDSAGNLYLATGDNTNPFESGGYAPIDERSGRQDYDSQRSAANTNDLRGKVLRIHPEASGTYTVPTGNLFAPGTAQTRPEIYAMGFRNPFRIGIDPKTNVLYVADYGPDAGAADPNRGPGNTVEWNIVGQPGNYGWPYCVGNNYAYRDFTFPSGPSGPAFNCAAPVNNSPNNTGLTNLPPAVAATVDYDYDGNPLFPEIGGGGAPMGGPVYRYNAGLVSDRKWPAYFDGKALFGEWNQSKMYTMQVGADGKSLVDINQLLNGMSFVRPMDFDFGPDGALYLIEWGSGFGGNNDDSGVYRIDYRTVDAAPVAAAAGQPTTGVAPLTVQFNSAGSRDPAGQPITYAWTFGDGGTSTQANPSHTYTANGNYTAQLTVTDPGGRTGVANVPITVGNTAPTVTLNLPPNGGFFDWGTQVNYTITVTDPEDGPIDCSRVVLQYLLGHDEHAHPLQQQAGCSGSIQTSLDSGHGADANLFAVLEASYTDQGGAGGAAALTGRSQVQLQPKRKQAEYFSATGRVAGAPAGGDPGVQREATGDAQGGLQNIGFIEEGDWWSFTPANLTGIQSLRLRAASGGSGAVVDVRAGSPTGTLLGSANVPGTGGWQTYTDVSVTLPASTVSQPLYFVARPPAGGGTGGLLNVNWVDFVGPGVGQNNPPPTLSPNVHLFYYPWYGSPSVNGSYRHWQQGGHTPPNDIGADYYPTLGAYDSGDFAGAVAQQMAWVRQSGAGVIIYSWWGQGSYEDGLAMGVLNAAQAQGIKVAWHLEPYAGRTAASTVSDINYINSRYGSHPAFFRAADRGNRPAYYIFDSLNITDWSALSQVNGNNIILAQTTDTTKIANFSGMYTYDAIAAATAPGWEAAGEYAQSHGLVWSPSIGPGYLDDRAVPGNTTPTLARNNGATYDQVWNNALDPAKGGLPTWVSITSFNEWHEGSSIEPARSNPPAGFGYQTYSGAYGLTGTASETAYLDRTAYWTAEFERRRGGGGGGLVADPGSLDFGAQNVNTTSAARTVTVRNTATAAVTVTGVTVTGDYAQTNTCGSSLAAGASCTLSVTFRPTATGVRGGSLAVASSAPGSPLTVALTGTGASPSGNLALGRPVTATSTNQSFVAGNAVDGNASTYWESANNAFPQSLTVDLGSAVTVGRVVLKLPASWGTRTQTLSVLGSADGSSYSTIAGSAGYTFNPASANTVTINLPSGAQRYLRLTFTANTGWPAAQVSELEVYADGGTTAPAISVSPGTLSFGSRTVGSTSPASAVTVTNTGTGTATLTGVTITGDFAQTSTCGSTLAAGASCTVNVTFTPAATGARAGTLSVGSNAPGSPHSVALSGSGTSATSNLAAGRPVTATSVTQSYVAGNTVDGNASTYWESANNAFPQSLTVDLGSSVSVSRVVLKLPPSTSWQTRTQTLSVLGSTDGSSYTTVVGSAGYTFNPATGNTVTITFPATTQRYLRLTFTANTGWPAGQISEFEVYAS</sequence>
<dbReference type="InterPro" id="IPR005084">
    <property type="entry name" value="CBM6"/>
</dbReference>
<dbReference type="Pfam" id="PF06283">
    <property type="entry name" value="ThuA"/>
    <property type="match status" value="1"/>
</dbReference>
<dbReference type="Pfam" id="PF16317">
    <property type="entry name" value="Glyco_hydro_99"/>
    <property type="match status" value="1"/>
</dbReference>
<dbReference type="Gene3D" id="2.60.120.260">
    <property type="entry name" value="Galactose-binding domain-like"/>
    <property type="match status" value="3"/>
</dbReference>
<organism evidence="18 19">
    <name type="scientific">Dactylosporangium darangshiense</name>
    <dbReference type="NCBI Taxonomy" id="579108"/>
    <lineage>
        <taxon>Bacteria</taxon>
        <taxon>Bacillati</taxon>
        <taxon>Actinomycetota</taxon>
        <taxon>Actinomycetes</taxon>
        <taxon>Micromonosporales</taxon>
        <taxon>Micromonosporaceae</taxon>
        <taxon>Dactylosporangium</taxon>
    </lineage>
</organism>
<dbReference type="Pfam" id="PF00754">
    <property type="entry name" value="F5_F8_type_C"/>
    <property type="match status" value="2"/>
</dbReference>
<dbReference type="InterPro" id="IPR035986">
    <property type="entry name" value="PKD_dom_sf"/>
</dbReference>
<accession>A0ABP8DL68</accession>
<dbReference type="SUPFAM" id="SSF49299">
    <property type="entry name" value="PKD domain"/>
    <property type="match status" value="1"/>
</dbReference>
<feature type="domain" description="F5/8 type C" evidence="15">
    <location>
        <begin position="1449"/>
        <end position="1589"/>
    </location>
</feature>
<feature type="region of interest" description="Disordered" evidence="14">
    <location>
        <begin position="1678"/>
        <end position="1701"/>
    </location>
</feature>
<evidence type="ECO:0000313" key="19">
    <source>
        <dbReference type="Proteomes" id="UP001500620"/>
    </source>
</evidence>
<keyword evidence="12" id="KW-0472">Membrane</keyword>
<dbReference type="InterPro" id="IPR011041">
    <property type="entry name" value="Quinoprot_gluc/sorb_DH_b-prop"/>
</dbReference>
<evidence type="ECO:0000256" key="14">
    <source>
        <dbReference type="SAM" id="MobiDB-lite"/>
    </source>
</evidence>
<feature type="compositionally biased region" description="Polar residues" evidence="14">
    <location>
        <begin position="1690"/>
        <end position="1701"/>
    </location>
</feature>
<name>A0ABP8DL68_9ACTN</name>
<dbReference type="InterPro" id="IPR000601">
    <property type="entry name" value="PKD_dom"/>
</dbReference>
<dbReference type="SUPFAM" id="SSF49785">
    <property type="entry name" value="Galactose-binding domain-like"/>
    <property type="match status" value="3"/>
</dbReference>
<dbReference type="Gene3D" id="2.120.10.30">
    <property type="entry name" value="TolB, C-terminal domain"/>
    <property type="match status" value="1"/>
</dbReference>
<keyword evidence="10" id="KW-0333">Golgi apparatus</keyword>
<dbReference type="EMBL" id="BAABAT010000031">
    <property type="protein sequence ID" value="GAA4258420.1"/>
    <property type="molecule type" value="Genomic_DNA"/>
</dbReference>
<keyword evidence="9" id="KW-1133">Transmembrane helix</keyword>
<dbReference type="Pfam" id="PF18911">
    <property type="entry name" value="PKD_4"/>
    <property type="match status" value="1"/>
</dbReference>
<dbReference type="Proteomes" id="UP001500620">
    <property type="component" value="Unassembled WGS sequence"/>
</dbReference>
<feature type="domain" description="PKD" evidence="16">
    <location>
        <begin position="679"/>
        <end position="760"/>
    </location>
</feature>
<protein>
    <recommendedName>
        <fullName evidence="20">PKD domain-containing protein</fullName>
    </recommendedName>
</protein>
<keyword evidence="8" id="KW-0735">Signal-anchor</keyword>
<dbReference type="InterPro" id="IPR006584">
    <property type="entry name" value="Cellulose-bd_IV"/>
</dbReference>
<evidence type="ECO:0000256" key="13">
    <source>
        <dbReference type="ARBA" id="ARBA00023273"/>
    </source>
</evidence>
<evidence type="ECO:0000256" key="1">
    <source>
        <dbReference type="ARBA" id="ARBA00004138"/>
    </source>
</evidence>
<keyword evidence="7" id="KW-0378">Hydrolase</keyword>
<evidence type="ECO:0000256" key="4">
    <source>
        <dbReference type="ARBA" id="ARBA00022490"/>
    </source>
</evidence>
<evidence type="ECO:0000256" key="6">
    <source>
        <dbReference type="ARBA" id="ARBA00022729"/>
    </source>
</evidence>
<dbReference type="InterPro" id="IPR012938">
    <property type="entry name" value="Glc/Sorbosone_DH"/>
</dbReference>
<evidence type="ECO:0000313" key="18">
    <source>
        <dbReference type="EMBL" id="GAA4258420.1"/>
    </source>
</evidence>